<dbReference type="AlphaFoldDB" id="A0A640T6H3"/>
<organism evidence="3 4">
    <name type="scientific">Streptomyces glebosus</name>
    <dbReference type="NCBI Taxonomy" id="249580"/>
    <lineage>
        <taxon>Bacteria</taxon>
        <taxon>Bacillati</taxon>
        <taxon>Actinomycetota</taxon>
        <taxon>Actinomycetes</taxon>
        <taxon>Kitasatosporales</taxon>
        <taxon>Streptomycetaceae</taxon>
        <taxon>Streptomyces</taxon>
    </lineage>
</organism>
<evidence type="ECO:0000256" key="1">
    <source>
        <dbReference type="SAM" id="MobiDB-lite"/>
    </source>
</evidence>
<evidence type="ECO:0000313" key="4">
    <source>
        <dbReference type="Proteomes" id="UP000430079"/>
    </source>
</evidence>
<keyword evidence="2" id="KW-0732">Signal</keyword>
<feature type="compositionally biased region" description="Low complexity" evidence="1">
    <location>
        <begin position="21"/>
        <end position="35"/>
    </location>
</feature>
<feature type="region of interest" description="Disordered" evidence="1">
    <location>
        <begin position="21"/>
        <end position="51"/>
    </location>
</feature>
<proteinExistence type="predicted"/>
<name>A0A640T6H3_9ACTN</name>
<evidence type="ECO:0000256" key="2">
    <source>
        <dbReference type="SAM" id="SignalP"/>
    </source>
</evidence>
<dbReference type="Proteomes" id="UP000430079">
    <property type="component" value="Unassembled WGS sequence"/>
</dbReference>
<keyword evidence="4" id="KW-1185">Reference proteome</keyword>
<gene>
    <name evidence="3" type="ORF">Sgleb_73700</name>
</gene>
<sequence>MRTRIWLTGVAMGAAILTGATATAQAAPPHPRTATSSGTATGWDPVPYPTSPACQAAGEKTGQQWQCVRRTGGTWWLYIYS</sequence>
<evidence type="ECO:0000313" key="3">
    <source>
        <dbReference type="EMBL" id="GFE19323.1"/>
    </source>
</evidence>
<feature type="signal peptide" evidence="2">
    <location>
        <begin position="1"/>
        <end position="26"/>
    </location>
</feature>
<comment type="caution">
    <text evidence="3">The sequence shown here is derived from an EMBL/GenBank/DDBJ whole genome shotgun (WGS) entry which is preliminary data.</text>
</comment>
<dbReference type="EMBL" id="BLIO01000001">
    <property type="protein sequence ID" value="GFE19323.1"/>
    <property type="molecule type" value="Genomic_DNA"/>
</dbReference>
<reference evidence="3 4" key="1">
    <citation type="submission" date="2019-12" db="EMBL/GenBank/DDBJ databases">
        <title>Whole genome shotgun sequence of Streptomyces hygroscopicus subsp. glebosus NBRC 13786.</title>
        <authorList>
            <person name="Ichikawa N."/>
            <person name="Kimura A."/>
            <person name="Kitahashi Y."/>
            <person name="Komaki H."/>
            <person name="Tamura T."/>
        </authorList>
    </citation>
    <scope>NUCLEOTIDE SEQUENCE [LARGE SCALE GENOMIC DNA]</scope>
    <source>
        <strain evidence="3 4">NBRC 13786</strain>
    </source>
</reference>
<accession>A0A640T6H3</accession>
<protein>
    <submittedName>
        <fullName evidence="3">Uncharacterized protein</fullName>
    </submittedName>
</protein>
<dbReference type="RefSeq" id="WP_190143048.1">
    <property type="nucleotide sequence ID" value="NZ_BLIO01000001.1"/>
</dbReference>
<feature type="chain" id="PRO_5024796127" evidence="2">
    <location>
        <begin position="27"/>
        <end position="81"/>
    </location>
</feature>